<keyword evidence="4" id="KW-1185">Reference proteome</keyword>
<dbReference type="InterPro" id="IPR029030">
    <property type="entry name" value="Caspase-like_dom_sf"/>
</dbReference>
<dbReference type="Proteomes" id="UP000239415">
    <property type="component" value="Unassembled WGS sequence"/>
</dbReference>
<dbReference type="GO" id="GO:0006508">
    <property type="term" value="P:proteolysis"/>
    <property type="evidence" value="ECO:0007669"/>
    <property type="project" value="InterPro"/>
</dbReference>
<dbReference type="Pfam" id="PF00656">
    <property type="entry name" value="Peptidase_C14"/>
    <property type="match status" value="1"/>
</dbReference>
<reference evidence="3 4" key="1">
    <citation type="submission" date="2018-03" db="EMBL/GenBank/DDBJ databases">
        <title>Genomic Encyclopedia of Archaeal and Bacterial Type Strains, Phase II (KMG-II): from individual species to whole genera.</title>
        <authorList>
            <person name="Goeker M."/>
        </authorList>
    </citation>
    <scope>NUCLEOTIDE SEQUENCE [LARGE SCALE GENOMIC DNA]</scope>
    <source>
        <strain evidence="3 4">DSM 43146</strain>
    </source>
</reference>
<dbReference type="PANTHER" id="PTHR48104:SF30">
    <property type="entry name" value="METACASPASE-1"/>
    <property type="match status" value="1"/>
</dbReference>
<gene>
    <name evidence="3" type="ORF">CLV67_108252</name>
</gene>
<dbReference type="InterPro" id="IPR050452">
    <property type="entry name" value="Metacaspase"/>
</dbReference>
<name>A0A2T0KBB2_9ACTN</name>
<dbReference type="AlphaFoldDB" id="A0A2T0KBB2"/>
<protein>
    <submittedName>
        <fullName evidence="3">Caspase domain-containing protein</fullName>
    </submittedName>
</protein>
<evidence type="ECO:0000256" key="1">
    <source>
        <dbReference type="SAM" id="MobiDB-lite"/>
    </source>
</evidence>
<evidence type="ECO:0000313" key="3">
    <source>
        <dbReference type="EMBL" id="PRX20454.1"/>
    </source>
</evidence>
<feature type="domain" description="Peptidase C14 caspase" evidence="2">
    <location>
        <begin position="3"/>
        <end position="261"/>
    </location>
</feature>
<dbReference type="EMBL" id="PVMZ01000008">
    <property type="protein sequence ID" value="PRX20454.1"/>
    <property type="molecule type" value="Genomic_DNA"/>
</dbReference>
<dbReference type="RefSeq" id="WP_106321052.1">
    <property type="nucleotide sequence ID" value="NZ_BOMO01000180.1"/>
</dbReference>
<dbReference type="Gene3D" id="3.40.50.1460">
    <property type="match status" value="1"/>
</dbReference>
<dbReference type="InterPro" id="IPR011600">
    <property type="entry name" value="Pept_C14_caspase"/>
</dbReference>
<feature type="region of interest" description="Disordered" evidence="1">
    <location>
        <begin position="244"/>
        <end position="268"/>
    </location>
</feature>
<sequence length="605" mass="65442">MTRRALLVGAQTGRLTGPNGDVRTMAAALKRHGFTDVRVHIDEDASRDRIIAGYERLIEDTAAGDAVLFYYAGHGSYVIPAVGERAEVATNSRQFIVPTDYVEPFGDDFRGITAVELSVLLERLTRRTENAIVVLDCCHSALMSRTLGTQVPRQLDGPTVLDLEAHLRRRFGDDVPIDRTDPLGNQKAVRLVACGTREVAYEQRPWGSPEAYGLFTAAFVRALDESAGVPVSWSSLTERIRRLVQEQEPHQRPEVEGRSERRLFETEPDRSAGSLPVVRVGDRVLLPGAALLGVQRGDRFAVKGPGGTTAVLEIDRCEPEGASGLLPGVDLPAGTQAVRTYAVAPRIAVQVPAALDEAVEACTFARPVGAFEEAPLLVTQSDDGGFLLRDRFGPLMRCGPDGRRDLVECIERAARATVLRKVREESGWASGAQVEVEWGLVDEGARDPLPLSGAQLSVGDSIFIEVRNRSGGDLWVSVLDIGVSYGITHVTNRAGSGDRFADGDSYVFGLDRRTRELTGRKVSWPAGLDPVSSRPETVLLLVTTDPYDVTSLVQPPVRGAARSRGRAGLLSHFLRGTSRDLTGADPELDVISLEFTLSPLPGSAS</sequence>
<proteinExistence type="predicted"/>
<accession>A0A2T0KBB2</accession>
<dbReference type="OrthoDB" id="8447555at2"/>
<dbReference type="PANTHER" id="PTHR48104">
    <property type="entry name" value="METACASPASE-4"/>
    <property type="match status" value="1"/>
</dbReference>
<comment type="caution">
    <text evidence="3">The sequence shown here is derived from an EMBL/GenBank/DDBJ whole genome shotgun (WGS) entry which is preliminary data.</text>
</comment>
<dbReference type="SUPFAM" id="SSF52129">
    <property type="entry name" value="Caspase-like"/>
    <property type="match status" value="1"/>
</dbReference>
<evidence type="ECO:0000313" key="4">
    <source>
        <dbReference type="Proteomes" id="UP000239415"/>
    </source>
</evidence>
<dbReference type="GO" id="GO:0005737">
    <property type="term" value="C:cytoplasm"/>
    <property type="evidence" value="ECO:0007669"/>
    <property type="project" value="TreeGrafter"/>
</dbReference>
<evidence type="ECO:0000259" key="2">
    <source>
        <dbReference type="Pfam" id="PF00656"/>
    </source>
</evidence>
<dbReference type="GO" id="GO:0004197">
    <property type="term" value="F:cysteine-type endopeptidase activity"/>
    <property type="evidence" value="ECO:0007669"/>
    <property type="project" value="InterPro"/>
</dbReference>
<organism evidence="3 4">
    <name type="scientific">Actinoplanes italicus</name>
    <dbReference type="NCBI Taxonomy" id="113567"/>
    <lineage>
        <taxon>Bacteria</taxon>
        <taxon>Bacillati</taxon>
        <taxon>Actinomycetota</taxon>
        <taxon>Actinomycetes</taxon>
        <taxon>Micromonosporales</taxon>
        <taxon>Micromonosporaceae</taxon>
        <taxon>Actinoplanes</taxon>
    </lineage>
</organism>